<feature type="transmembrane region" description="Helical" evidence="6">
    <location>
        <begin position="286"/>
        <end position="309"/>
    </location>
</feature>
<feature type="transmembrane region" description="Helical" evidence="6">
    <location>
        <begin position="254"/>
        <end position="274"/>
    </location>
</feature>
<dbReference type="PROSITE" id="PS00217">
    <property type="entry name" value="SUGAR_TRANSPORT_2"/>
    <property type="match status" value="1"/>
</dbReference>
<dbReference type="SUPFAM" id="SSF103473">
    <property type="entry name" value="MFS general substrate transporter"/>
    <property type="match status" value="1"/>
</dbReference>
<feature type="transmembrane region" description="Helical" evidence="6">
    <location>
        <begin position="342"/>
        <end position="363"/>
    </location>
</feature>
<keyword evidence="9" id="KW-1185">Reference proteome</keyword>
<proteinExistence type="predicted"/>
<feature type="transmembrane region" description="Helical" evidence="6">
    <location>
        <begin position="147"/>
        <end position="169"/>
    </location>
</feature>
<dbReference type="RefSeq" id="WP_092267305.1">
    <property type="nucleotide sequence ID" value="NZ_FORT01000003.1"/>
</dbReference>
<name>A0A1I3R9X6_9BACL</name>
<feature type="transmembrane region" description="Helical" evidence="6">
    <location>
        <begin position="375"/>
        <end position="399"/>
    </location>
</feature>
<evidence type="ECO:0000256" key="4">
    <source>
        <dbReference type="ARBA" id="ARBA00022989"/>
    </source>
</evidence>
<sequence length="451" mass="49334">MTETANKITIDNAPLNAFHLKITGLTFGANFVEGYAIGIIAMALTALNTDMQLGPLWQGLLGASVLFGIFIGSIFLGGLSDRVGRNKIFAATFVIVAIASILQYFVNDPLSLLILRLIIGIALGGDYSVGTTLLVEFVPKKHRGALISSLSVVWTVGYVVSSFVGHYLANYGEDAWRWMLVSTAIPSILVLLLRLGTPESPRWLIQKGRKDEALYILQKYIHPAAVIDETSIDEEGEQYTFRSLFQEKYRKRTWFGSLFFVCIVIPYFAIYTFLPTIVEKIGFSDGFFVENLLNSFLIVGSIVGIWFTIKFSRRGFLISFFALLAVSLFLLTLSPSGSNGSMIFFAVFTFCLSAISNLCSLYISELFPTQIRGLGIGYCISFSRIGSAISTFLLPIGMVSLGMNITMLCLVAVLIIGMMISIAWAPETSNLNLSEASKGGSGSSKEGRVIV</sequence>
<keyword evidence="5 6" id="KW-0472">Membrane</keyword>
<feature type="domain" description="Major facilitator superfamily (MFS) profile" evidence="7">
    <location>
        <begin position="22"/>
        <end position="429"/>
    </location>
</feature>
<feature type="transmembrane region" description="Helical" evidence="6">
    <location>
        <begin position="112"/>
        <end position="135"/>
    </location>
</feature>
<dbReference type="EMBL" id="FORT01000003">
    <property type="protein sequence ID" value="SFJ41996.1"/>
    <property type="molecule type" value="Genomic_DNA"/>
</dbReference>
<dbReference type="InterPro" id="IPR005828">
    <property type="entry name" value="MFS_sugar_transport-like"/>
</dbReference>
<organism evidence="8 9">
    <name type="scientific">Brevibacillus centrosporus</name>
    <dbReference type="NCBI Taxonomy" id="54910"/>
    <lineage>
        <taxon>Bacteria</taxon>
        <taxon>Bacillati</taxon>
        <taxon>Bacillota</taxon>
        <taxon>Bacilli</taxon>
        <taxon>Bacillales</taxon>
        <taxon>Paenibacillaceae</taxon>
        <taxon>Brevibacillus</taxon>
    </lineage>
</organism>
<evidence type="ECO:0000256" key="1">
    <source>
        <dbReference type="ARBA" id="ARBA00004651"/>
    </source>
</evidence>
<dbReference type="Pfam" id="PF00083">
    <property type="entry name" value="Sugar_tr"/>
    <property type="match status" value="1"/>
</dbReference>
<dbReference type="PROSITE" id="PS50850">
    <property type="entry name" value="MFS"/>
    <property type="match status" value="1"/>
</dbReference>
<keyword evidence="2" id="KW-0813">Transport</keyword>
<evidence type="ECO:0000259" key="7">
    <source>
        <dbReference type="PROSITE" id="PS50850"/>
    </source>
</evidence>
<protein>
    <submittedName>
        <fullName evidence="8">MFS transporter, putative metabolite transport protein</fullName>
    </submittedName>
</protein>
<feature type="transmembrane region" description="Helical" evidence="6">
    <location>
        <begin position="88"/>
        <end position="106"/>
    </location>
</feature>
<dbReference type="AlphaFoldDB" id="A0A1I3R9X6"/>
<dbReference type="STRING" id="1884381.SAMN05518846_103305"/>
<evidence type="ECO:0000256" key="6">
    <source>
        <dbReference type="SAM" id="Phobius"/>
    </source>
</evidence>
<dbReference type="GO" id="GO:0005886">
    <property type="term" value="C:plasma membrane"/>
    <property type="evidence" value="ECO:0007669"/>
    <property type="project" value="UniProtKB-SubCell"/>
</dbReference>
<dbReference type="InterPro" id="IPR020846">
    <property type="entry name" value="MFS_dom"/>
</dbReference>
<evidence type="ECO:0000256" key="2">
    <source>
        <dbReference type="ARBA" id="ARBA00022448"/>
    </source>
</evidence>
<feature type="transmembrane region" description="Helical" evidence="6">
    <location>
        <begin position="56"/>
        <end position="76"/>
    </location>
</feature>
<evidence type="ECO:0000313" key="9">
    <source>
        <dbReference type="Proteomes" id="UP000198915"/>
    </source>
</evidence>
<dbReference type="PANTHER" id="PTHR23511">
    <property type="entry name" value="SYNAPTIC VESICLE GLYCOPROTEIN 2"/>
    <property type="match status" value="1"/>
</dbReference>
<keyword evidence="4 6" id="KW-1133">Transmembrane helix</keyword>
<accession>A0A1I3R9X6</accession>
<dbReference type="GO" id="GO:0022857">
    <property type="term" value="F:transmembrane transporter activity"/>
    <property type="evidence" value="ECO:0007669"/>
    <property type="project" value="InterPro"/>
</dbReference>
<dbReference type="InterPro" id="IPR036259">
    <property type="entry name" value="MFS_trans_sf"/>
</dbReference>
<dbReference type="Gene3D" id="1.20.1250.20">
    <property type="entry name" value="MFS general substrate transporter like domains"/>
    <property type="match status" value="1"/>
</dbReference>
<evidence type="ECO:0000256" key="5">
    <source>
        <dbReference type="ARBA" id="ARBA00023136"/>
    </source>
</evidence>
<feature type="transmembrane region" description="Helical" evidence="6">
    <location>
        <begin position="175"/>
        <end position="193"/>
    </location>
</feature>
<dbReference type="InterPro" id="IPR005829">
    <property type="entry name" value="Sugar_transporter_CS"/>
</dbReference>
<reference evidence="9" key="1">
    <citation type="submission" date="2016-10" db="EMBL/GenBank/DDBJ databases">
        <authorList>
            <person name="Varghese N."/>
            <person name="Submissions S."/>
        </authorList>
    </citation>
    <scope>NUCLEOTIDE SEQUENCE [LARGE SCALE GENOMIC DNA]</scope>
    <source>
        <strain evidence="9">OK042</strain>
    </source>
</reference>
<dbReference type="Proteomes" id="UP000198915">
    <property type="component" value="Unassembled WGS sequence"/>
</dbReference>
<evidence type="ECO:0000256" key="3">
    <source>
        <dbReference type="ARBA" id="ARBA00022692"/>
    </source>
</evidence>
<feature type="transmembrane region" description="Helical" evidence="6">
    <location>
        <begin position="405"/>
        <end position="425"/>
    </location>
</feature>
<feature type="transmembrane region" description="Helical" evidence="6">
    <location>
        <begin position="22"/>
        <end position="44"/>
    </location>
</feature>
<dbReference type="PANTHER" id="PTHR23511:SF34">
    <property type="entry name" value="SYNAPTIC VESICLE GLYCOPROTEIN 2"/>
    <property type="match status" value="1"/>
</dbReference>
<feature type="transmembrane region" description="Helical" evidence="6">
    <location>
        <begin position="316"/>
        <end position="336"/>
    </location>
</feature>
<gene>
    <name evidence="8" type="ORF">SAMN05518846_103305</name>
</gene>
<comment type="subcellular location">
    <subcellularLocation>
        <location evidence="1">Cell membrane</location>
        <topology evidence="1">Multi-pass membrane protein</topology>
    </subcellularLocation>
</comment>
<keyword evidence="3 6" id="KW-0812">Transmembrane</keyword>
<evidence type="ECO:0000313" key="8">
    <source>
        <dbReference type="EMBL" id="SFJ41996.1"/>
    </source>
</evidence>